<dbReference type="OrthoDB" id="2283488at2759"/>
<name>A0A9P9EWL6_9HYPO</name>
<dbReference type="PROSITE" id="PS00463">
    <property type="entry name" value="ZN2_CY6_FUNGAL_1"/>
    <property type="match status" value="1"/>
</dbReference>
<feature type="domain" description="Zn(2)-C6 fungal-type" evidence="4">
    <location>
        <begin position="5"/>
        <end position="37"/>
    </location>
</feature>
<sequence length="591" mass="64852">MSRRACDACKVRKVKCDGDESAEPCSNCRMSKLPCQYVRQARKRGRKPLPSPRPPPQHNRSRPTRSQGLPEPPLRTSSSETPSPSLISSSTCHDRYPPAGASPGPVSVLQSTPQTTGIQPQLGVNARLQASHRELVSSLLVCAPGSSLDTIVSKCIDIAVHSVFPLGPLFHEQSLRSSVPLQSPLLNGDPPMRAPSGPGYGACVAYPGDLAKLRSYATLTALGASVSFLLQAECLTNGVQIGQAFLRASLETLKLYQDVDAAYPDASSLVIRICHASALHTDGRTPAAWQTLNEALGLAEQMQLYKEHSFEGLEPLEARIRRLAFWQLYILDKYAALVEGKPMRMHQFSIATPITTQLRAEAEPPLLVTVLMNESPSLEEQLLAGFYLIQRLWSTASEVSLDLQVLSRFCSQAPDAQVAEEAGRLNLVETYLRFVSVLDDFPPSLECLDPTGTAENNLAASPRRRFWLQKAHLLVSYHCLRMVFLQRFADLGLANMLGCGNDTMMLASRKMEIAHDFITVITSVPFDCLLANGESCVAKIRRIGTTLLEVMHEVDVPQLASRAKSLFPRLLDVLGKLDSRASDRLMSESFH</sequence>
<organism evidence="5 6">
    <name type="scientific">Dactylonectria estremocensis</name>
    <dbReference type="NCBI Taxonomy" id="1079267"/>
    <lineage>
        <taxon>Eukaryota</taxon>
        <taxon>Fungi</taxon>
        <taxon>Dikarya</taxon>
        <taxon>Ascomycota</taxon>
        <taxon>Pezizomycotina</taxon>
        <taxon>Sordariomycetes</taxon>
        <taxon>Hypocreomycetidae</taxon>
        <taxon>Hypocreales</taxon>
        <taxon>Nectriaceae</taxon>
        <taxon>Dactylonectria</taxon>
    </lineage>
</organism>
<dbReference type="GO" id="GO:0006351">
    <property type="term" value="P:DNA-templated transcription"/>
    <property type="evidence" value="ECO:0007669"/>
    <property type="project" value="InterPro"/>
</dbReference>
<dbReference type="PROSITE" id="PS50048">
    <property type="entry name" value="ZN2_CY6_FUNGAL_2"/>
    <property type="match status" value="1"/>
</dbReference>
<dbReference type="Pfam" id="PF00172">
    <property type="entry name" value="Zn_clus"/>
    <property type="match status" value="1"/>
</dbReference>
<protein>
    <recommendedName>
        <fullName evidence="4">Zn(2)-C6 fungal-type domain-containing protein</fullName>
    </recommendedName>
</protein>
<dbReference type="AlphaFoldDB" id="A0A9P9EWL6"/>
<dbReference type="InterPro" id="IPR050797">
    <property type="entry name" value="Carb_Metab_Trans_Reg"/>
</dbReference>
<dbReference type="Gene3D" id="4.10.240.10">
    <property type="entry name" value="Zn(2)-C6 fungal-type DNA-binding domain"/>
    <property type="match status" value="1"/>
</dbReference>
<dbReference type="PANTHER" id="PTHR31668:SF24">
    <property type="entry name" value="TRANSCRIPTION FACTOR, PUTATIVE-RELATED"/>
    <property type="match status" value="1"/>
</dbReference>
<keyword evidence="6" id="KW-1185">Reference proteome</keyword>
<dbReference type="Pfam" id="PF04082">
    <property type="entry name" value="Fungal_trans"/>
    <property type="match status" value="1"/>
</dbReference>
<dbReference type="Proteomes" id="UP000717696">
    <property type="component" value="Unassembled WGS sequence"/>
</dbReference>
<feature type="compositionally biased region" description="Low complexity" evidence="3">
    <location>
        <begin position="74"/>
        <end position="91"/>
    </location>
</feature>
<dbReference type="CDD" id="cd12148">
    <property type="entry name" value="fungal_TF_MHR"/>
    <property type="match status" value="1"/>
</dbReference>
<evidence type="ECO:0000313" key="6">
    <source>
        <dbReference type="Proteomes" id="UP000717696"/>
    </source>
</evidence>
<evidence type="ECO:0000256" key="1">
    <source>
        <dbReference type="ARBA" id="ARBA00022723"/>
    </source>
</evidence>
<dbReference type="GO" id="GO:0003677">
    <property type="term" value="F:DNA binding"/>
    <property type="evidence" value="ECO:0007669"/>
    <property type="project" value="InterPro"/>
</dbReference>
<reference evidence="5" key="1">
    <citation type="journal article" date="2021" name="Nat. Commun.">
        <title>Genetic determinants of endophytism in the Arabidopsis root mycobiome.</title>
        <authorList>
            <person name="Mesny F."/>
            <person name="Miyauchi S."/>
            <person name="Thiergart T."/>
            <person name="Pickel B."/>
            <person name="Atanasova L."/>
            <person name="Karlsson M."/>
            <person name="Huettel B."/>
            <person name="Barry K.W."/>
            <person name="Haridas S."/>
            <person name="Chen C."/>
            <person name="Bauer D."/>
            <person name="Andreopoulos W."/>
            <person name="Pangilinan J."/>
            <person name="LaButti K."/>
            <person name="Riley R."/>
            <person name="Lipzen A."/>
            <person name="Clum A."/>
            <person name="Drula E."/>
            <person name="Henrissat B."/>
            <person name="Kohler A."/>
            <person name="Grigoriev I.V."/>
            <person name="Martin F.M."/>
            <person name="Hacquard S."/>
        </authorList>
    </citation>
    <scope>NUCLEOTIDE SEQUENCE</scope>
    <source>
        <strain evidence="5">MPI-CAGE-AT-0021</strain>
    </source>
</reference>
<dbReference type="GO" id="GO:0000981">
    <property type="term" value="F:DNA-binding transcription factor activity, RNA polymerase II-specific"/>
    <property type="evidence" value="ECO:0007669"/>
    <property type="project" value="InterPro"/>
</dbReference>
<keyword evidence="2" id="KW-0539">Nucleus</keyword>
<accession>A0A9P9EWL6</accession>
<dbReference type="SUPFAM" id="SSF57701">
    <property type="entry name" value="Zn2/Cys6 DNA-binding domain"/>
    <property type="match status" value="1"/>
</dbReference>
<dbReference type="InterPro" id="IPR007219">
    <property type="entry name" value="XnlR_reg_dom"/>
</dbReference>
<dbReference type="SMART" id="SM00906">
    <property type="entry name" value="Fungal_trans"/>
    <property type="match status" value="1"/>
</dbReference>
<comment type="caution">
    <text evidence="5">The sequence shown here is derived from an EMBL/GenBank/DDBJ whole genome shotgun (WGS) entry which is preliminary data.</text>
</comment>
<evidence type="ECO:0000256" key="3">
    <source>
        <dbReference type="SAM" id="MobiDB-lite"/>
    </source>
</evidence>
<dbReference type="SMART" id="SM00066">
    <property type="entry name" value="GAL4"/>
    <property type="match status" value="1"/>
</dbReference>
<dbReference type="InterPro" id="IPR001138">
    <property type="entry name" value="Zn2Cys6_DnaBD"/>
</dbReference>
<keyword evidence="1" id="KW-0479">Metal-binding</keyword>
<feature type="region of interest" description="Disordered" evidence="3">
    <location>
        <begin position="39"/>
        <end position="118"/>
    </location>
</feature>
<dbReference type="EMBL" id="JAGMUU010000008">
    <property type="protein sequence ID" value="KAH7146607.1"/>
    <property type="molecule type" value="Genomic_DNA"/>
</dbReference>
<dbReference type="PANTHER" id="PTHR31668">
    <property type="entry name" value="GLUCOSE TRANSPORT TRANSCRIPTION REGULATOR RGT1-RELATED-RELATED"/>
    <property type="match status" value="1"/>
</dbReference>
<dbReference type="GO" id="GO:0008270">
    <property type="term" value="F:zinc ion binding"/>
    <property type="evidence" value="ECO:0007669"/>
    <property type="project" value="InterPro"/>
</dbReference>
<evidence type="ECO:0000313" key="5">
    <source>
        <dbReference type="EMBL" id="KAH7146607.1"/>
    </source>
</evidence>
<feature type="compositionally biased region" description="Polar residues" evidence="3">
    <location>
        <begin position="108"/>
        <end position="118"/>
    </location>
</feature>
<gene>
    <name evidence="5" type="ORF">B0J13DRAFT_552353</name>
</gene>
<dbReference type="InterPro" id="IPR036864">
    <property type="entry name" value="Zn2-C6_fun-type_DNA-bd_sf"/>
</dbReference>
<dbReference type="CDD" id="cd00067">
    <property type="entry name" value="GAL4"/>
    <property type="match status" value="1"/>
</dbReference>
<proteinExistence type="predicted"/>
<evidence type="ECO:0000256" key="2">
    <source>
        <dbReference type="ARBA" id="ARBA00023242"/>
    </source>
</evidence>
<evidence type="ECO:0000259" key="4">
    <source>
        <dbReference type="PROSITE" id="PS50048"/>
    </source>
</evidence>